<dbReference type="EMBL" id="BTGU01013404">
    <property type="protein sequence ID" value="GMN74139.1"/>
    <property type="molecule type" value="Genomic_DNA"/>
</dbReference>
<dbReference type="Gramene" id="FCD_00019424-RA">
    <property type="protein sequence ID" value="FCD_00019424-RA:cds"/>
    <property type="gene ID" value="FCD_00019424"/>
</dbReference>
<reference evidence="2" key="1">
    <citation type="submission" date="2023-07" db="EMBL/GenBank/DDBJ databases">
        <title>draft genome sequence of fig (Ficus carica).</title>
        <authorList>
            <person name="Takahashi T."/>
            <person name="Nishimura K."/>
        </authorList>
    </citation>
    <scope>NUCLEOTIDE SEQUENCE</scope>
</reference>
<feature type="compositionally biased region" description="Low complexity" evidence="1">
    <location>
        <begin position="45"/>
        <end position="61"/>
    </location>
</feature>
<dbReference type="Proteomes" id="UP001187192">
    <property type="component" value="Unassembled WGS sequence"/>
</dbReference>
<evidence type="ECO:0000256" key="1">
    <source>
        <dbReference type="SAM" id="MobiDB-lite"/>
    </source>
</evidence>
<accession>A0AA88EFS9</accession>
<dbReference type="AlphaFoldDB" id="A0AA88EFS9"/>
<proteinExistence type="predicted"/>
<gene>
    <name evidence="2" type="ORF">TIFTF001_053799</name>
</gene>
<name>A0AA88EFS9_FICCA</name>
<evidence type="ECO:0000313" key="3">
    <source>
        <dbReference type="Proteomes" id="UP001187192"/>
    </source>
</evidence>
<sequence>MTVDSDRQQWWIAGDDSAWIGREEEAKGPKTTNHPPTNAATGVLPATPAAPSASAWPSSSSCRRHRPRPLARLPPPQAAVPRWAEHDGS</sequence>
<feature type="compositionally biased region" description="Polar residues" evidence="1">
    <location>
        <begin position="30"/>
        <end position="40"/>
    </location>
</feature>
<keyword evidence="3" id="KW-1185">Reference proteome</keyword>
<evidence type="ECO:0000313" key="2">
    <source>
        <dbReference type="EMBL" id="GMN74139.1"/>
    </source>
</evidence>
<organism evidence="2 3">
    <name type="scientific">Ficus carica</name>
    <name type="common">Common fig</name>
    <dbReference type="NCBI Taxonomy" id="3494"/>
    <lineage>
        <taxon>Eukaryota</taxon>
        <taxon>Viridiplantae</taxon>
        <taxon>Streptophyta</taxon>
        <taxon>Embryophyta</taxon>
        <taxon>Tracheophyta</taxon>
        <taxon>Spermatophyta</taxon>
        <taxon>Magnoliopsida</taxon>
        <taxon>eudicotyledons</taxon>
        <taxon>Gunneridae</taxon>
        <taxon>Pentapetalae</taxon>
        <taxon>rosids</taxon>
        <taxon>fabids</taxon>
        <taxon>Rosales</taxon>
        <taxon>Moraceae</taxon>
        <taxon>Ficeae</taxon>
        <taxon>Ficus</taxon>
    </lineage>
</organism>
<protein>
    <submittedName>
        <fullName evidence="2">Uncharacterized protein</fullName>
    </submittedName>
</protein>
<comment type="caution">
    <text evidence="2">The sequence shown here is derived from an EMBL/GenBank/DDBJ whole genome shotgun (WGS) entry which is preliminary data.</text>
</comment>
<feature type="region of interest" description="Disordered" evidence="1">
    <location>
        <begin position="15"/>
        <end position="89"/>
    </location>
</feature>